<dbReference type="Proteomes" id="UP001286313">
    <property type="component" value="Unassembled WGS sequence"/>
</dbReference>
<comment type="caution">
    <text evidence="2">The sequence shown here is derived from an EMBL/GenBank/DDBJ whole genome shotgun (WGS) entry which is preliminary data.</text>
</comment>
<gene>
    <name evidence="2" type="ORF">Pcinc_044143</name>
</gene>
<accession>A0AAE1EEI6</accession>
<feature type="compositionally biased region" description="Basic and acidic residues" evidence="1">
    <location>
        <begin position="69"/>
        <end position="98"/>
    </location>
</feature>
<organism evidence="2 3">
    <name type="scientific">Petrolisthes cinctipes</name>
    <name type="common">Flat porcelain crab</name>
    <dbReference type="NCBI Taxonomy" id="88211"/>
    <lineage>
        <taxon>Eukaryota</taxon>
        <taxon>Metazoa</taxon>
        <taxon>Ecdysozoa</taxon>
        <taxon>Arthropoda</taxon>
        <taxon>Crustacea</taxon>
        <taxon>Multicrustacea</taxon>
        <taxon>Malacostraca</taxon>
        <taxon>Eumalacostraca</taxon>
        <taxon>Eucarida</taxon>
        <taxon>Decapoda</taxon>
        <taxon>Pleocyemata</taxon>
        <taxon>Anomura</taxon>
        <taxon>Galatheoidea</taxon>
        <taxon>Porcellanidae</taxon>
        <taxon>Petrolisthes</taxon>
    </lineage>
</organism>
<dbReference type="EMBL" id="JAWQEG010009148">
    <property type="protein sequence ID" value="KAK3849087.1"/>
    <property type="molecule type" value="Genomic_DNA"/>
</dbReference>
<protein>
    <submittedName>
        <fullName evidence="2">Uncharacterized protein</fullName>
    </submittedName>
</protein>
<sequence length="131" mass="15076">MKEGEKKEEENKEEIKLIVHIDRKEEMGESTGRKEERRREGNMTRQCAGEIVNLEVGEGGKRGEKKGKRREERGEKEREERCVRREGEGREMCEEEKGGGGGGGGKRRNEETRGRGDEKRRGKETELGDEE</sequence>
<dbReference type="AlphaFoldDB" id="A0AAE1EEI6"/>
<feature type="region of interest" description="Disordered" evidence="1">
    <location>
        <begin position="1"/>
        <end position="131"/>
    </location>
</feature>
<proteinExistence type="predicted"/>
<name>A0AAE1EEI6_PETCI</name>
<evidence type="ECO:0000313" key="3">
    <source>
        <dbReference type="Proteomes" id="UP001286313"/>
    </source>
</evidence>
<feature type="compositionally biased region" description="Basic and acidic residues" evidence="1">
    <location>
        <begin position="107"/>
        <end position="131"/>
    </location>
</feature>
<evidence type="ECO:0000256" key="1">
    <source>
        <dbReference type="SAM" id="MobiDB-lite"/>
    </source>
</evidence>
<evidence type="ECO:0000313" key="2">
    <source>
        <dbReference type="EMBL" id="KAK3849087.1"/>
    </source>
</evidence>
<keyword evidence="3" id="KW-1185">Reference proteome</keyword>
<reference evidence="2" key="1">
    <citation type="submission" date="2023-10" db="EMBL/GenBank/DDBJ databases">
        <title>Genome assemblies of two species of porcelain crab, Petrolisthes cinctipes and Petrolisthes manimaculis (Anomura: Porcellanidae).</title>
        <authorList>
            <person name="Angst P."/>
        </authorList>
    </citation>
    <scope>NUCLEOTIDE SEQUENCE</scope>
    <source>
        <strain evidence="2">PB745_01</strain>
        <tissue evidence="2">Gill</tissue>
    </source>
</reference>
<feature type="compositionally biased region" description="Basic and acidic residues" evidence="1">
    <location>
        <begin position="1"/>
        <end position="42"/>
    </location>
</feature>